<organism evidence="1 2">
    <name type="scientific">Microbacterium aurum</name>
    <dbReference type="NCBI Taxonomy" id="36805"/>
    <lineage>
        <taxon>Bacteria</taxon>
        <taxon>Bacillati</taxon>
        <taxon>Actinomycetota</taxon>
        <taxon>Actinomycetes</taxon>
        <taxon>Micrococcales</taxon>
        <taxon>Microbacteriaceae</taxon>
        <taxon>Microbacterium</taxon>
    </lineage>
</organism>
<evidence type="ECO:0000313" key="1">
    <source>
        <dbReference type="EMBL" id="APZ33367.1"/>
    </source>
</evidence>
<sequence length="155" mass="16987">MFVNVRRERTVEASEMPWRGEHLPPRESDRWATLLTASGLTVEQVEDVLSSDAYGALSAELRHAEANHHDLDALLPRLVAARSLDDADDIASVLHTRVARATARPAGSGRTRKRPMLIVGLIPHAGGQMTDDVRQALDERRELIEARAGPCSVAP</sequence>
<dbReference type="KEGG" id="maur:BOH66_03045"/>
<keyword evidence="2" id="KW-1185">Reference proteome</keyword>
<gene>
    <name evidence="1" type="ORF">BOH66_03045</name>
</gene>
<dbReference type="STRING" id="36805.BOH66_03045"/>
<reference evidence="1 2" key="1">
    <citation type="submission" date="2016-12" db="EMBL/GenBank/DDBJ databases">
        <title>Complete genome sequence of Microbacterium aurum KACC 15219.</title>
        <authorList>
            <person name="Jung Y."/>
            <person name="Shin J.-H."/>
            <person name="Lee Y.-J."/>
            <person name="Yi H."/>
            <person name="Bahn Y.-S."/>
            <person name="Kim J.F."/>
            <person name="Lee D.-W."/>
        </authorList>
    </citation>
    <scope>NUCLEOTIDE SEQUENCE [LARGE SCALE GENOMIC DNA]</scope>
    <source>
        <strain evidence="1 2">KACC 15219</strain>
    </source>
</reference>
<name>A0A1P8U5J7_9MICO</name>
<accession>A0A1P8U5J7</accession>
<evidence type="ECO:0000313" key="2">
    <source>
        <dbReference type="Proteomes" id="UP000187185"/>
    </source>
</evidence>
<dbReference type="Proteomes" id="UP000187185">
    <property type="component" value="Chromosome"/>
</dbReference>
<protein>
    <submittedName>
        <fullName evidence="1">Uncharacterized protein</fullName>
    </submittedName>
</protein>
<proteinExistence type="predicted"/>
<dbReference type="EMBL" id="CP018762">
    <property type="protein sequence ID" value="APZ33367.1"/>
    <property type="molecule type" value="Genomic_DNA"/>
</dbReference>
<dbReference type="AlphaFoldDB" id="A0A1P8U5J7"/>